<comment type="caution">
    <text evidence="5">The sequence shown here is derived from an EMBL/GenBank/DDBJ whole genome shotgun (WGS) entry which is preliminary data.</text>
</comment>
<dbReference type="Pfam" id="PF03514">
    <property type="entry name" value="GRAS"/>
    <property type="match status" value="1"/>
</dbReference>
<evidence type="ECO:0000313" key="5">
    <source>
        <dbReference type="EMBL" id="KAK6917851.1"/>
    </source>
</evidence>
<accession>A0AAN8YYJ6</accession>
<dbReference type="PROSITE" id="PS50985">
    <property type="entry name" value="GRAS"/>
    <property type="match status" value="1"/>
</dbReference>
<feature type="region of interest" description="VHIID" evidence="3">
    <location>
        <begin position="244"/>
        <end position="309"/>
    </location>
</feature>
<feature type="region of interest" description="SAW" evidence="3">
    <location>
        <begin position="463"/>
        <end position="537"/>
    </location>
</feature>
<comment type="caution">
    <text evidence="3">Lacks conserved residue(s) required for the propagation of feature annotation.</text>
</comment>
<sequence>MQTSQNLQGSSTSIQGFYHPPLQDIDSYLSHFHDSGSQGSQLSVQTCNEQFFTLDSCPAIAGYAVFDSPAPSVSSNRDSFSPQGSQSYFSDPHQSPENNYGSPMSFNSVADNDHELRHGLRKLETFLLGPESETVGSCNCPFRDGGYQASSMTNCSHLVEMIPKLDLKQVLIRCARAISEADLSSASGLMHVLGQMVSVSGEPIQRLSAYMLEGLRARLEASGTSICKKLRCNEPTSSELMSYMGVLYQVCPYYKFAYTSSNVLIGDAMADESRIHIIDFQIAQGSQWVQFIQALACRPGGPPFIRVTGVDDSQSTYARGGGLHIVGEKLAQIARSCGVPFEFHASAMSGCEVQLGNLGVRPGEAIAVNFPYMLHHMPDESVTTVNHRDRLLRLVKSLSPKIVTLLEQESKTNTAPFFQRFLETLDYYTAMFESIDVKLPRDDKQRISAEQHCVARDIVNIIACEGVERVERHELLGKWRSRLTMAGFCQCPLSSSVGYAIKDVLKDYHANFRLEHREGALCLHWKHRAMVTCSAWR</sequence>
<evidence type="ECO:0000256" key="4">
    <source>
        <dbReference type="SAM" id="MobiDB-lite"/>
    </source>
</evidence>
<keyword evidence="2" id="KW-0804">Transcription</keyword>
<feature type="short sequence motif" description="VHIID" evidence="3">
    <location>
        <begin position="275"/>
        <end position="279"/>
    </location>
</feature>
<evidence type="ECO:0000313" key="6">
    <source>
        <dbReference type="Proteomes" id="UP001370490"/>
    </source>
</evidence>
<gene>
    <name evidence="5" type="ORF">RJ641_018602</name>
</gene>
<protein>
    <submittedName>
        <fullName evidence="5">Transcription factor GRAS</fullName>
    </submittedName>
</protein>
<evidence type="ECO:0000256" key="3">
    <source>
        <dbReference type="PROSITE-ProRule" id="PRU01191"/>
    </source>
</evidence>
<dbReference type="EMBL" id="JBAMMX010000023">
    <property type="protein sequence ID" value="KAK6917851.1"/>
    <property type="molecule type" value="Genomic_DNA"/>
</dbReference>
<keyword evidence="1" id="KW-0805">Transcription regulation</keyword>
<feature type="region of interest" description="Leucine repeat II (LRII)" evidence="3">
    <location>
        <begin position="325"/>
        <end position="357"/>
    </location>
</feature>
<reference evidence="5 6" key="1">
    <citation type="submission" date="2023-12" db="EMBL/GenBank/DDBJ databases">
        <title>A high-quality genome assembly for Dillenia turbinata (Dilleniales).</title>
        <authorList>
            <person name="Chanderbali A."/>
        </authorList>
    </citation>
    <scope>NUCLEOTIDE SEQUENCE [LARGE SCALE GENOMIC DNA]</scope>
    <source>
        <strain evidence="5">LSX21</strain>
        <tissue evidence="5">Leaf</tissue>
    </source>
</reference>
<dbReference type="PANTHER" id="PTHR31636">
    <property type="entry name" value="OSJNBA0084A10.13 PROTEIN-RELATED"/>
    <property type="match status" value="1"/>
</dbReference>
<organism evidence="5 6">
    <name type="scientific">Dillenia turbinata</name>
    <dbReference type="NCBI Taxonomy" id="194707"/>
    <lineage>
        <taxon>Eukaryota</taxon>
        <taxon>Viridiplantae</taxon>
        <taxon>Streptophyta</taxon>
        <taxon>Embryophyta</taxon>
        <taxon>Tracheophyta</taxon>
        <taxon>Spermatophyta</taxon>
        <taxon>Magnoliopsida</taxon>
        <taxon>eudicotyledons</taxon>
        <taxon>Gunneridae</taxon>
        <taxon>Pentapetalae</taxon>
        <taxon>Dilleniales</taxon>
        <taxon>Dilleniaceae</taxon>
        <taxon>Dillenia</taxon>
    </lineage>
</organism>
<dbReference type="InterPro" id="IPR005202">
    <property type="entry name" value="TF_GRAS"/>
</dbReference>
<feature type="region of interest" description="Disordered" evidence="4">
    <location>
        <begin position="74"/>
        <end position="105"/>
    </location>
</feature>
<dbReference type="Proteomes" id="UP001370490">
    <property type="component" value="Unassembled WGS sequence"/>
</dbReference>
<keyword evidence="6" id="KW-1185">Reference proteome</keyword>
<evidence type="ECO:0000256" key="2">
    <source>
        <dbReference type="ARBA" id="ARBA00023163"/>
    </source>
</evidence>
<comment type="similarity">
    <text evidence="3">Belongs to the GRAS family.</text>
</comment>
<evidence type="ECO:0000256" key="1">
    <source>
        <dbReference type="ARBA" id="ARBA00023015"/>
    </source>
</evidence>
<dbReference type="AlphaFoldDB" id="A0AAN8YYJ6"/>
<name>A0AAN8YYJ6_9MAGN</name>
<feature type="region of interest" description="Leucine repeat I (LRI)" evidence="3">
    <location>
        <begin position="165"/>
        <end position="225"/>
    </location>
</feature>
<proteinExistence type="inferred from homology"/>